<dbReference type="InterPro" id="IPR050787">
    <property type="entry name" value="Natriuretic_peptide"/>
</dbReference>
<organism evidence="8 9">
    <name type="scientific">Triplophysa tibetana</name>
    <dbReference type="NCBI Taxonomy" id="1572043"/>
    <lineage>
        <taxon>Eukaryota</taxon>
        <taxon>Metazoa</taxon>
        <taxon>Chordata</taxon>
        <taxon>Craniata</taxon>
        <taxon>Vertebrata</taxon>
        <taxon>Euteleostomi</taxon>
        <taxon>Actinopterygii</taxon>
        <taxon>Neopterygii</taxon>
        <taxon>Teleostei</taxon>
        <taxon>Ostariophysi</taxon>
        <taxon>Cypriniformes</taxon>
        <taxon>Nemacheilidae</taxon>
        <taxon>Triplophysa</taxon>
    </lineage>
</organism>
<dbReference type="PROSITE" id="PS00263">
    <property type="entry name" value="NATRIURETIC_PEPTIDE"/>
    <property type="match status" value="1"/>
</dbReference>
<evidence type="ECO:0000256" key="6">
    <source>
        <dbReference type="ARBA" id="ARBA00023157"/>
    </source>
</evidence>
<dbReference type="SMART" id="SM00183">
    <property type="entry name" value="NAT_PEP"/>
    <property type="match status" value="1"/>
</dbReference>
<evidence type="ECO:0000256" key="7">
    <source>
        <dbReference type="RuleBase" id="RU003686"/>
    </source>
</evidence>
<keyword evidence="6" id="KW-1015">Disulfide bond</keyword>
<evidence type="ECO:0000256" key="1">
    <source>
        <dbReference type="ARBA" id="ARBA00004613"/>
    </source>
</evidence>
<keyword evidence="5 7" id="KW-0838">Vasoactive</keyword>
<evidence type="ECO:0000313" key="8">
    <source>
        <dbReference type="EMBL" id="KAA0713539.1"/>
    </source>
</evidence>
<keyword evidence="9" id="KW-1185">Reference proteome</keyword>
<keyword evidence="3" id="KW-0964">Secreted</keyword>
<dbReference type="PANTHER" id="PTHR14066:SF10">
    <property type="entry name" value="NATRIURETIC PEPTIDES B"/>
    <property type="match status" value="1"/>
</dbReference>
<name>A0A5A9NXT3_9TELE</name>
<dbReference type="GO" id="GO:0005179">
    <property type="term" value="F:hormone activity"/>
    <property type="evidence" value="ECO:0007669"/>
    <property type="project" value="InterPro"/>
</dbReference>
<dbReference type="GO" id="GO:0007168">
    <property type="term" value="P:receptor guanylyl cyclase signaling pathway"/>
    <property type="evidence" value="ECO:0007669"/>
    <property type="project" value="TreeGrafter"/>
</dbReference>
<dbReference type="OrthoDB" id="8865096at2759"/>
<dbReference type="PANTHER" id="PTHR14066">
    <property type="entry name" value="ATRIAL NATRIURETIC FACTOR PRECURSOR"/>
    <property type="match status" value="1"/>
</dbReference>
<evidence type="ECO:0000256" key="2">
    <source>
        <dbReference type="ARBA" id="ARBA00009041"/>
    </source>
</evidence>
<evidence type="ECO:0000256" key="4">
    <source>
        <dbReference type="ARBA" id="ARBA00022729"/>
    </source>
</evidence>
<keyword evidence="4" id="KW-0732">Signal</keyword>
<dbReference type="GO" id="GO:0006182">
    <property type="term" value="P:cGMP biosynthetic process"/>
    <property type="evidence" value="ECO:0007669"/>
    <property type="project" value="TreeGrafter"/>
</dbReference>
<dbReference type="GO" id="GO:0003085">
    <property type="term" value="P:negative regulation of systemic arterial blood pressure"/>
    <property type="evidence" value="ECO:0007669"/>
    <property type="project" value="TreeGrafter"/>
</dbReference>
<proteinExistence type="inferred from homology"/>
<dbReference type="InterPro" id="IPR000663">
    <property type="entry name" value="Natr_peptide"/>
</dbReference>
<dbReference type="PRINTS" id="PR00712">
    <property type="entry name" value="BNATPEPTIDE"/>
</dbReference>
<evidence type="ECO:0000256" key="5">
    <source>
        <dbReference type="ARBA" id="ARBA00022858"/>
    </source>
</evidence>
<dbReference type="AlphaFoldDB" id="A0A5A9NXT3"/>
<comment type="subcellular location">
    <subcellularLocation>
        <location evidence="1 7">Secreted</location>
    </subcellularLocation>
</comment>
<comment type="similarity">
    <text evidence="2 7">Belongs to the natriuretic peptide family.</text>
</comment>
<dbReference type="Pfam" id="PF00212">
    <property type="entry name" value="ANP"/>
    <property type="match status" value="1"/>
</dbReference>
<evidence type="ECO:0000256" key="3">
    <source>
        <dbReference type="ARBA" id="ARBA00022525"/>
    </source>
</evidence>
<dbReference type="GO" id="GO:0005737">
    <property type="term" value="C:cytoplasm"/>
    <property type="evidence" value="ECO:0007669"/>
    <property type="project" value="TreeGrafter"/>
</dbReference>
<dbReference type="EMBL" id="SOYY01000012">
    <property type="protein sequence ID" value="KAA0713539.1"/>
    <property type="molecule type" value="Genomic_DNA"/>
</dbReference>
<dbReference type="GO" id="GO:0019934">
    <property type="term" value="P:cGMP-mediated signaling"/>
    <property type="evidence" value="ECO:0007669"/>
    <property type="project" value="TreeGrafter"/>
</dbReference>
<protein>
    <submittedName>
        <fullName evidence="8">Natriuretic peptides A</fullName>
    </submittedName>
</protein>
<dbReference type="GO" id="GO:0051427">
    <property type="term" value="F:hormone receptor binding"/>
    <property type="evidence" value="ECO:0007669"/>
    <property type="project" value="TreeGrafter"/>
</dbReference>
<comment type="caution">
    <text evidence="8">The sequence shown here is derived from an EMBL/GenBank/DDBJ whole genome shotgun (WGS) entry which is preliminary data.</text>
</comment>
<reference evidence="8 9" key="1">
    <citation type="journal article" date="2019" name="Mol. Ecol. Resour.">
        <title>Chromosome-level genome assembly of Triplophysa tibetana, a fish adapted to the harsh high-altitude environment of the Tibetan Plateau.</title>
        <authorList>
            <person name="Yang X."/>
            <person name="Liu H."/>
            <person name="Ma Z."/>
            <person name="Zou Y."/>
            <person name="Zou M."/>
            <person name="Mao Y."/>
            <person name="Li X."/>
            <person name="Wang H."/>
            <person name="Chen T."/>
            <person name="Wang W."/>
            <person name="Yang R."/>
        </authorList>
    </citation>
    <scope>NUCLEOTIDE SEQUENCE [LARGE SCALE GENOMIC DNA]</scope>
    <source>
        <strain evidence="8">TTIB1903HZAU</strain>
        <tissue evidence="8">Muscle</tissue>
    </source>
</reference>
<accession>A0A5A9NXT3</accession>
<gene>
    <name evidence="8" type="ORF">E1301_Tti019976</name>
</gene>
<evidence type="ECO:0000313" key="9">
    <source>
        <dbReference type="Proteomes" id="UP000324632"/>
    </source>
</evidence>
<dbReference type="GO" id="GO:0007218">
    <property type="term" value="P:neuropeptide signaling pathway"/>
    <property type="evidence" value="ECO:0007669"/>
    <property type="project" value="TreeGrafter"/>
</dbReference>
<dbReference type="InterPro" id="IPR002408">
    <property type="entry name" value="Natriuretic_peptide_brain"/>
</dbReference>
<dbReference type="InterPro" id="IPR030480">
    <property type="entry name" value="Natr_peptide_CS"/>
</dbReference>
<dbReference type="Proteomes" id="UP000324632">
    <property type="component" value="Chromosome 12"/>
</dbReference>
<dbReference type="GO" id="GO:0005615">
    <property type="term" value="C:extracellular space"/>
    <property type="evidence" value="ECO:0007669"/>
    <property type="project" value="TreeGrafter"/>
</dbReference>
<sequence length="173" mass="19761">MHFTRSTRDEQLTLNCPYINQLQADGQFTIQRNTAMRMMMMRGIALLLLVCQQMDVRGHTLSRHTANINTKLESLLQQFEEILNTKETSDRDTDYEEINRGVMEQSPVSTDWDREDDVIATEDSNPAEGYETQRKRLMDLLMSTRSRSLSGCFGGRLDRIGSTSTLGCNSKKG</sequence>
<dbReference type="GO" id="GO:0097746">
    <property type="term" value="P:blood vessel diameter maintenance"/>
    <property type="evidence" value="ECO:0007669"/>
    <property type="project" value="UniProtKB-KW"/>
</dbReference>